<dbReference type="PANTHER" id="PTHR30032:SF4">
    <property type="entry name" value="AMIDASE ENHANCER"/>
    <property type="match status" value="1"/>
</dbReference>
<feature type="region of interest" description="Disordered" evidence="1">
    <location>
        <begin position="57"/>
        <end position="77"/>
    </location>
</feature>
<dbReference type="PANTHER" id="PTHR30032">
    <property type="entry name" value="N-ACETYLMURAMOYL-L-ALANINE AMIDASE-RELATED"/>
    <property type="match status" value="1"/>
</dbReference>
<evidence type="ECO:0000259" key="3">
    <source>
        <dbReference type="Pfam" id="PF08486"/>
    </source>
</evidence>
<evidence type="ECO:0000313" key="4">
    <source>
        <dbReference type="EMBL" id="MBP1906961.1"/>
    </source>
</evidence>
<keyword evidence="2" id="KW-1133">Transmembrane helix</keyword>
<dbReference type="InterPro" id="IPR013693">
    <property type="entry name" value="SpoIID/LytB_N"/>
</dbReference>
<dbReference type="NCBIfam" id="TIGR02870">
    <property type="entry name" value="spore_II_D"/>
    <property type="match status" value="1"/>
</dbReference>
<gene>
    <name evidence="4" type="ORF">J2Z32_003626</name>
</gene>
<reference evidence="4 5" key="1">
    <citation type="submission" date="2021-03" db="EMBL/GenBank/DDBJ databases">
        <title>Genomic Encyclopedia of Type Strains, Phase IV (KMG-IV): sequencing the most valuable type-strain genomes for metagenomic binning, comparative biology and taxonomic classification.</title>
        <authorList>
            <person name="Goeker M."/>
        </authorList>
    </citation>
    <scope>NUCLEOTIDE SEQUENCE [LARGE SCALE GENOMIC DNA]</scope>
    <source>
        <strain evidence="4 5">DSM 14349</strain>
    </source>
</reference>
<organism evidence="4 5">
    <name type="scientific">Paenibacillus turicensis</name>
    <dbReference type="NCBI Taxonomy" id="160487"/>
    <lineage>
        <taxon>Bacteria</taxon>
        <taxon>Bacillati</taxon>
        <taxon>Bacillota</taxon>
        <taxon>Bacilli</taxon>
        <taxon>Bacillales</taxon>
        <taxon>Paenibacillaceae</taxon>
        <taxon>Paenibacillus</taxon>
    </lineage>
</organism>
<dbReference type="EMBL" id="JAGGKG010000020">
    <property type="protein sequence ID" value="MBP1906961.1"/>
    <property type="molecule type" value="Genomic_DNA"/>
</dbReference>
<keyword evidence="2" id="KW-0472">Membrane</keyword>
<keyword evidence="2" id="KW-0812">Transmembrane</keyword>
<name>A0ABS4FWJ3_9BACL</name>
<dbReference type="InterPro" id="IPR013486">
    <property type="entry name" value="SpoIID/LytB"/>
</dbReference>
<evidence type="ECO:0000256" key="1">
    <source>
        <dbReference type="SAM" id="MobiDB-lite"/>
    </source>
</evidence>
<feature type="domain" description="Sporulation stage II protein D amidase enhancer LytB N-terminal" evidence="3">
    <location>
        <begin position="107"/>
        <end position="212"/>
    </location>
</feature>
<dbReference type="Pfam" id="PF08486">
    <property type="entry name" value="SpoIID"/>
    <property type="match status" value="1"/>
</dbReference>
<sequence length="395" mass="43815">MSLNKRYHSLQSLRQAYRRFIRYKYFPHLMSCLAIVTLAIVIPALLTLGRPFPVPTDSNVQEDTKTNKPIHASKSNKEIQSEQQVLSQFGLTGALLSPKQTISVYLHKTKQVEVVSLEQYIMGVIAAEMPAKFKLEALKAQAVAARTFIARRLAAGDVSGVPDNKADVTDTVAHQAYISKEELAGWSSNGNGDKLAKLKQAVKETEGIIMTYKGKPITASFFSASGGYTENSEDYWSQAVPYLRSVPSPWDPKLQENNEVTVSFSLDELFRKLDLSPPAIPATSMSEKSIASLFKTLSTTKGGKVKEISVNGIRMKGREVREKLDLRSSQFKIGYKDNKIQITTYGYGHGVGMSQWGAEGMARSGYSAPQILKYYYTGISFDQVEKLLSNKLSKK</sequence>
<dbReference type="NCBIfam" id="TIGR02669">
    <property type="entry name" value="SpoIID_LytB"/>
    <property type="match status" value="1"/>
</dbReference>
<evidence type="ECO:0000313" key="5">
    <source>
        <dbReference type="Proteomes" id="UP001519272"/>
    </source>
</evidence>
<dbReference type="RefSeq" id="WP_245251583.1">
    <property type="nucleotide sequence ID" value="NZ_JAGGKG010000020.1"/>
</dbReference>
<feature type="transmembrane region" description="Helical" evidence="2">
    <location>
        <begin position="25"/>
        <end position="46"/>
    </location>
</feature>
<protein>
    <submittedName>
        <fullName evidence="4">Stage II sporulation protein D</fullName>
    </submittedName>
</protein>
<keyword evidence="5" id="KW-1185">Reference proteome</keyword>
<proteinExistence type="predicted"/>
<dbReference type="InterPro" id="IPR014225">
    <property type="entry name" value="Spore_II_D_firmicutes"/>
</dbReference>
<evidence type="ECO:0000256" key="2">
    <source>
        <dbReference type="SAM" id="Phobius"/>
    </source>
</evidence>
<comment type="caution">
    <text evidence="4">The sequence shown here is derived from an EMBL/GenBank/DDBJ whole genome shotgun (WGS) entry which is preliminary data.</text>
</comment>
<dbReference type="Proteomes" id="UP001519272">
    <property type="component" value="Unassembled WGS sequence"/>
</dbReference>
<accession>A0ABS4FWJ3</accession>
<dbReference type="InterPro" id="IPR051922">
    <property type="entry name" value="Bact_Sporulation_Assoc"/>
</dbReference>